<dbReference type="EMBL" id="BONQ01000139">
    <property type="protein sequence ID" value="GIG50863.1"/>
    <property type="molecule type" value="Genomic_DNA"/>
</dbReference>
<evidence type="ECO:0000313" key="1">
    <source>
        <dbReference type="EMBL" id="GIG50863.1"/>
    </source>
</evidence>
<proteinExistence type="predicted"/>
<dbReference type="RefSeq" id="WP_203852491.1">
    <property type="nucleotide sequence ID" value="NZ_BAAAVW010000014.1"/>
</dbReference>
<accession>A0A919UHP0</accession>
<keyword evidence="2" id="KW-1185">Reference proteome</keyword>
<name>A0A919UHP0_9ACTN</name>
<evidence type="ECO:0000313" key="2">
    <source>
        <dbReference type="Proteomes" id="UP000660611"/>
    </source>
</evidence>
<reference evidence="1" key="1">
    <citation type="submission" date="2021-01" db="EMBL/GenBank/DDBJ databases">
        <title>Whole genome shotgun sequence of Dactylosporangium siamense NBRC 106093.</title>
        <authorList>
            <person name="Komaki H."/>
            <person name="Tamura T."/>
        </authorList>
    </citation>
    <scope>NUCLEOTIDE SEQUENCE</scope>
    <source>
        <strain evidence="1">NBRC 106093</strain>
    </source>
</reference>
<comment type="caution">
    <text evidence="1">The sequence shown here is derived from an EMBL/GenBank/DDBJ whole genome shotgun (WGS) entry which is preliminary data.</text>
</comment>
<organism evidence="1 2">
    <name type="scientific">Dactylosporangium siamense</name>
    <dbReference type="NCBI Taxonomy" id="685454"/>
    <lineage>
        <taxon>Bacteria</taxon>
        <taxon>Bacillati</taxon>
        <taxon>Actinomycetota</taxon>
        <taxon>Actinomycetes</taxon>
        <taxon>Micromonosporales</taxon>
        <taxon>Micromonosporaceae</taxon>
        <taxon>Dactylosporangium</taxon>
    </lineage>
</organism>
<gene>
    <name evidence="1" type="ORF">Dsi01nite_089040</name>
</gene>
<protein>
    <submittedName>
        <fullName evidence="1">Uncharacterized protein</fullName>
    </submittedName>
</protein>
<dbReference type="AlphaFoldDB" id="A0A919UHP0"/>
<dbReference type="Proteomes" id="UP000660611">
    <property type="component" value="Unassembled WGS sequence"/>
</dbReference>
<sequence>MQPPPRPSRVFRANDILTGRVVLDGYPFRYIVVGPAMSVSTAVSAAFNRAAGENTMFDEVLTAVEFLETRGWELVSMDQGFVACLRRVAPPLTAAVGWPGSRPGAC</sequence>